<sequence>MDEFYRNLYLDFIFIYLQSQFSREEVKISTSCKTYCRRVIYEIDDLKGCITLWHNHIIEEQITRNDKTLFYLHYRFNNLAQFTSLFRDFRYAFMNMFTSQNIHIGIVSQDGLSAAPFVQILQEVLKYEESPIVIEALDLGQARQNTKRYTALYLAPQLKEDYPAFLKTSTPTYMISPLIYATHDSLSMLTQIKEKIRRQS</sequence>
<keyword evidence="4 8" id="KW-0808">Transferase</keyword>
<evidence type="ECO:0000256" key="4">
    <source>
        <dbReference type="ARBA" id="ARBA00022679"/>
    </source>
</evidence>
<dbReference type="PROSITE" id="PS51100">
    <property type="entry name" value="PTS_EIIB_TYPE_3"/>
    <property type="match status" value="1"/>
</dbReference>
<dbReference type="InterPro" id="IPR036095">
    <property type="entry name" value="PTS_EIIB-like_sf"/>
</dbReference>
<evidence type="ECO:0000256" key="2">
    <source>
        <dbReference type="ARBA" id="ARBA00022553"/>
    </source>
</evidence>
<dbReference type="eggNOG" id="ENOG50333RG">
    <property type="taxonomic scope" value="Bacteria"/>
</dbReference>
<reference evidence="9" key="1">
    <citation type="submission" date="2016-10" db="EMBL/GenBank/DDBJ databases">
        <authorList>
            <person name="Varghese N."/>
        </authorList>
    </citation>
    <scope>NUCLEOTIDE SEQUENCE [LARGE SCALE GENOMIC DNA]</scope>
    <source>
        <strain evidence="9">DSM 20406</strain>
    </source>
</reference>
<keyword evidence="5" id="KW-0598">Phosphotransferase system</keyword>
<evidence type="ECO:0000256" key="6">
    <source>
        <dbReference type="PROSITE-ProRule" id="PRU00423"/>
    </source>
</evidence>
<dbReference type="Gene3D" id="3.40.50.2300">
    <property type="match status" value="1"/>
</dbReference>
<dbReference type="GO" id="GO:0008982">
    <property type="term" value="F:protein-N(PI)-phosphohistidine-sugar phosphotransferase activity"/>
    <property type="evidence" value="ECO:0007669"/>
    <property type="project" value="InterPro"/>
</dbReference>
<dbReference type="AlphaFoldDB" id="A0A1H6Q6U8"/>
<dbReference type="SUPFAM" id="SSF52794">
    <property type="entry name" value="PTS system IIB component-like"/>
    <property type="match status" value="1"/>
</dbReference>
<organism evidence="8 9">
    <name type="scientific">Sharpea azabuensis</name>
    <dbReference type="NCBI Taxonomy" id="322505"/>
    <lineage>
        <taxon>Bacteria</taxon>
        <taxon>Bacillati</taxon>
        <taxon>Bacillota</taxon>
        <taxon>Erysipelotrichia</taxon>
        <taxon>Erysipelotrichales</taxon>
        <taxon>Coprobacillaceae</taxon>
        <taxon>Sharpea</taxon>
    </lineage>
</organism>
<evidence type="ECO:0000259" key="7">
    <source>
        <dbReference type="PROSITE" id="PS51100"/>
    </source>
</evidence>
<dbReference type="STRING" id="322505.SAMN04487836_1608"/>
<keyword evidence="9" id="KW-1185">Reference proteome</keyword>
<protein>
    <submittedName>
        <fullName evidence="8">Phosphotransferase system cellobiose-specific component IIB</fullName>
    </submittedName>
</protein>
<dbReference type="EMBL" id="FNYK01000002">
    <property type="protein sequence ID" value="SEI39529.1"/>
    <property type="molecule type" value="Genomic_DNA"/>
</dbReference>
<keyword evidence="3" id="KW-0762">Sugar transport</keyword>
<keyword evidence="2" id="KW-0597">Phosphoprotein</keyword>
<evidence type="ECO:0000313" key="8">
    <source>
        <dbReference type="EMBL" id="SEI39529.1"/>
    </source>
</evidence>
<dbReference type="GO" id="GO:0009401">
    <property type="term" value="P:phosphoenolpyruvate-dependent sugar phosphotransferase system"/>
    <property type="evidence" value="ECO:0007669"/>
    <property type="project" value="UniProtKB-KW"/>
</dbReference>
<evidence type="ECO:0000256" key="5">
    <source>
        <dbReference type="ARBA" id="ARBA00022683"/>
    </source>
</evidence>
<evidence type="ECO:0000313" key="9">
    <source>
        <dbReference type="Proteomes" id="UP000183028"/>
    </source>
</evidence>
<dbReference type="InterPro" id="IPR013012">
    <property type="entry name" value="PTS_EIIB_3"/>
</dbReference>
<evidence type="ECO:0000256" key="3">
    <source>
        <dbReference type="ARBA" id="ARBA00022597"/>
    </source>
</evidence>
<dbReference type="OrthoDB" id="1649358at2"/>
<evidence type="ECO:0000256" key="1">
    <source>
        <dbReference type="ARBA" id="ARBA00022448"/>
    </source>
</evidence>
<dbReference type="Proteomes" id="UP000183028">
    <property type="component" value="Unassembled WGS sequence"/>
</dbReference>
<proteinExistence type="predicted"/>
<name>A0A1H6Q6U8_9FIRM</name>
<comment type="caution">
    <text evidence="6">Lacks conserved residue(s) required for the propagation of feature annotation.</text>
</comment>
<accession>A0A1H6Q6U8</accession>
<feature type="domain" description="PTS EIIB type-3" evidence="7">
    <location>
        <begin position="101"/>
        <end position="200"/>
    </location>
</feature>
<dbReference type="RefSeq" id="WP_074731125.1">
    <property type="nucleotide sequence ID" value="NZ_FNYK01000002.1"/>
</dbReference>
<gene>
    <name evidence="8" type="ORF">SAMN04487834_100258</name>
</gene>
<keyword evidence="1" id="KW-0813">Transport</keyword>